<dbReference type="AlphaFoldDB" id="A0A0C2XEI4"/>
<keyword evidence="2" id="KW-1185">Reference proteome</keyword>
<proteinExistence type="predicted"/>
<protein>
    <submittedName>
        <fullName evidence="1">Uncharacterized protein</fullName>
    </submittedName>
</protein>
<dbReference type="PANTHER" id="PTHR47842">
    <property type="entry name" value="EXPRESSED PROTEIN"/>
    <property type="match status" value="1"/>
</dbReference>
<sequence>MLSGALTPGLFVWLRIRKINKQGERGLSYVVTGNSSPIPVVQWMIGDKLLCSIGGLITADSLRDLARPHRNPPSTWPRVVACLSFDTPFFGTPFYQHYMTLFGMGLQGFMAVTEPLVRLMTGPVGLLQSLFDTIQRGTSVGVAAYPYLEFLQELQDDQALQKRVDDLISFRRSHGVQFTTLYVALPTTNDRRSRTFVKLPSSGLAAAFPFLPIQNGLAKDATEAIWECFLPEPTITMMSYAAFPRISYSVLYERSIVRVRGPFVGIA</sequence>
<organism evidence="1 2">
    <name type="scientific">Amanita muscaria (strain Koide BX008)</name>
    <dbReference type="NCBI Taxonomy" id="946122"/>
    <lineage>
        <taxon>Eukaryota</taxon>
        <taxon>Fungi</taxon>
        <taxon>Dikarya</taxon>
        <taxon>Basidiomycota</taxon>
        <taxon>Agaricomycotina</taxon>
        <taxon>Agaricomycetes</taxon>
        <taxon>Agaricomycetidae</taxon>
        <taxon>Agaricales</taxon>
        <taxon>Pluteineae</taxon>
        <taxon>Amanitaceae</taxon>
        <taxon>Amanita</taxon>
    </lineage>
</organism>
<gene>
    <name evidence="1" type="ORF">M378DRAFT_298312</name>
</gene>
<dbReference type="OrthoDB" id="442243at2759"/>
<dbReference type="Proteomes" id="UP000054549">
    <property type="component" value="Unassembled WGS sequence"/>
</dbReference>
<reference evidence="1 2" key="1">
    <citation type="submission" date="2014-04" db="EMBL/GenBank/DDBJ databases">
        <title>Evolutionary Origins and Diversification of the Mycorrhizal Mutualists.</title>
        <authorList>
            <consortium name="DOE Joint Genome Institute"/>
            <consortium name="Mycorrhizal Genomics Consortium"/>
            <person name="Kohler A."/>
            <person name="Kuo A."/>
            <person name="Nagy L.G."/>
            <person name="Floudas D."/>
            <person name="Copeland A."/>
            <person name="Barry K.W."/>
            <person name="Cichocki N."/>
            <person name="Veneault-Fourrey C."/>
            <person name="LaButti K."/>
            <person name="Lindquist E.A."/>
            <person name="Lipzen A."/>
            <person name="Lundell T."/>
            <person name="Morin E."/>
            <person name="Murat C."/>
            <person name="Riley R."/>
            <person name="Ohm R."/>
            <person name="Sun H."/>
            <person name="Tunlid A."/>
            <person name="Henrissat B."/>
            <person name="Grigoriev I.V."/>
            <person name="Hibbett D.S."/>
            <person name="Martin F."/>
        </authorList>
    </citation>
    <scope>NUCLEOTIDE SEQUENCE [LARGE SCALE GENOMIC DNA]</scope>
    <source>
        <strain evidence="1 2">Koide BX008</strain>
    </source>
</reference>
<dbReference type="EMBL" id="KN818232">
    <property type="protein sequence ID" value="KIL67238.1"/>
    <property type="molecule type" value="Genomic_DNA"/>
</dbReference>
<evidence type="ECO:0000313" key="2">
    <source>
        <dbReference type="Proteomes" id="UP000054549"/>
    </source>
</evidence>
<name>A0A0C2XEI4_AMAMK</name>
<accession>A0A0C2XEI4</accession>
<dbReference type="STRING" id="946122.A0A0C2XEI4"/>
<dbReference type="PANTHER" id="PTHR47842:SF1">
    <property type="entry name" value="DUF676 DOMAIN-CONTAINING PROTEIN"/>
    <property type="match status" value="1"/>
</dbReference>
<dbReference type="HOGENOM" id="CLU_1041956_0_0_1"/>
<evidence type="ECO:0000313" key="1">
    <source>
        <dbReference type="EMBL" id="KIL67238.1"/>
    </source>
</evidence>
<dbReference type="InParanoid" id="A0A0C2XEI4"/>